<keyword evidence="2" id="KW-1185">Reference proteome</keyword>
<name>A0ABX7BSJ6_9CAUL</name>
<gene>
    <name evidence="1" type="ORF">JIP62_06390</name>
</gene>
<evidence type="ECO:0000313" key="2">
    <source>
        <dbReference type="Proteomes" id="UP000595448"/>
    </source>
</evidence>
<organism evidence="1 2">
    <name type="scientific">Brevundimonas vitisensis</name>
    <dbReference type="NCBI Taxonomy" id="2800818"/>
    <lineage>
        <taxon>Bacteria</taxon>
        <taxon>Pseudomonadati</taxon>
        <taxon>Pseudomonadota</taxon>
        <taxon>Alphaproteobacteria</taxon>
        <taxon>Caulobacterales</taxon>
        <taxon>Caulobacteraceae</taxon>
        <taxon>Brevundimonas</taxon>
    </lineage>
</organism>
<protein>
    <submittedName>
        <fullName evidence="1">Uncharacterized protein</fullName>
    </submittedName>
</protein>
<reference evidence="1 2" key="1">
    <citation type="submission" date="2021-01" db="EMBL/GenBank/DDBJ databases">
        <title>Brevundimonas vitis sp. nov., an bacterium isolated from grape (Vitis vinifera).</title>
        <authorList>
            <person name="Jiang L."/>
            <person name="Lee J."/>
        </authorList>
    </citation>
    <scope>NUCLEOTIDE SEQUENCE [LARGE SCALE GENOMIC DNA]</scope>
    <source>
        <strain evidence="1 2">GRTSA-9</strain>
    </source>
</reference>
<dbReference type="Proteomes" id="UP000595448">
    <property type="component" value="Chromosome"/>
</dbReference>
<proteinExistence type="predicted"/>
<sequence length="61" mass="6455">MFVKFTSVEGPPMYVRAARVQAFTGGPDGTTHLMLSASLSLIVAEEPETVARMLTPSDGDA</sequence>
<dbReference type="EMBL" id="CP067977">
    <property type="protein sequence ID" value="QQQ19713.1"/>
    <property type="molecule type" value="Genomic_DNA"/>
</dbReference>
<accession>A0ABX7BSJ6</accession>
<dbReference type="RefSeq" id="WP_201104076.1">
    <property type="nucleotide sequence ID" value="NZ_CP067977.1"/>
</dbReference>
<evidence type="ECO:0000313" key="1">
    <source>
        <dbReference type="EMBL" id="QQQ19713.1"/>
    </source>
</evidence>